<dbReference type="InterPro" id="IPR046342">
    <property type="entry name" value="CBS_dom_sf"/>
</dbReference>
<organism evidence="4 5">
    <name type="scientific">Methanobrevibacter cuticularis</name>
    <dbReference type="NCBI Taxonomy" id="47311"/>
    <lineage>
        <taxon>Archaea</taxon>
        <taxon>Methanobacteriati</taxon>
        <taxon>Methanobacteriota</taxon>
        <taxon>Methanomada group</taxon>
        <taxon>Methanobacteria</taxon>
        <taxon>Methanobacteriales</taxon>
        <taxon>Methanobacteriaceae</taxon>
        <taxon>Methanobrevibacter</taxon>
    </lineage>
</organism>
<dbReference type="InterPro" id="IPR036086">
    <property type="entry name" value="ParB/Sulfiredoxin_sf"/>
</dbReference>
<name>A0A166EJ44_9EURY</name>
<keyword evidence="1" id="KW-0677">Repeat</keyword>
<dbReference type="CDD" id="cd04610">
    <property type="entry name" value="CBS_pair_ParBc_assoc"/>
    <property type="match status" value="1"/>
</dbReference>
<evidence type="ECO:0000313" key="5">
    <source>
        <dbReference type="Proteomes" id="UP000077275"/>
    </source>
</evidence>
<keyword evidence="5" id="KW-1185">Reference proteome</keyword>
<evidence type="ECO:0000313" key="4">
    <source>
        <dbReference type="EMBL" id="KZX16711.1"/>
    </source>
</evidence>
<dbReference type="Gene3D" id="3.90.1530.10">
    <property type="entry name" value="Conserved hypothetical protein from pyrococcus furiosus pfu- 392566-001, ParB domain"/>
    <property type="match status" value="1"/>
</dbReference>
<accession>A0A166EJ44</accession>
<dbReference type="InterPro" id="IPR016427">
    <property type="entry name" value="UCP004699_CBS/ParB"/>
</dbReference>
<dbReference type="AlphaFoldDB" id="A0A166EJ44"/>
<dbReference type="Pfam" id="PF00571">
    <property type="entry name" value="CBS"/>
    <property type="match status" value="2"/>
</dbReference>
<reference evidence="4 5" key="1">
    <citation type="submission" date="2016-04" db="EMBL/GenBank/DDBJ databases">
        <title>Genome sequence of Methanobrevibacter cuticularis DSM 11139.</title>
        <authorList>
            <person name="Poehlein A."/>
            <person name="Seedorf H."/>
            <person name="Daniel R."/>
        </authorList>
    </citation>
    <scope>NUCLEOTIDE SEQUENCE [LARGE SCALE GENOMIC DNA]</scope>
    <source>
        <strain evidence="4 5">DSM 11139</strain>
    </source>
</reference>
<dbReference type="InterPro" id="IPR051462">
    <property type="entry name" value="CBS_domain-containing"/>
</dbReference>
<comment type="caution">
    <text evidence="4">The sequence shown here is derived from an EMBL/GenBank/DDBJ whole genome shotgun (WGS) entry which is preliminary data.</text>
</comment>
<dbReference type="PATRIC" id="fig|47311.3.peg.649"/>
<dbReference type="OrthoDB" id="89900at2157"/>
<dbReference type="PANTHER" id="PTHR48108">
    <property type="entry name" value="CBS DOMAIN-CONTAINING PROTEIN CBSX2, CHLOROPLASTIC"/>
    <property type="match status" value="1"/>
</dbReference>
<dbReference type="PANTHER" id="PTHR48108:SF35">
    <property type="entry name" value="ZINC METALLOPROTEASE MJ0392"/>
    <property type="match status" value="1"/>
</dbReference>
<dbReference type="SUPFAM" id="SSF54631">
    <property type="entry name" value="CBS-domain pair"/>
    <property type="match status" value="1"/>
</dbReference>
<dbReference type="STRING" id="47311.MBCUT_05690"/>
<dbReference type="PROSITE" id="PS51371">
    <property type="entry name" value="CBS"/>
    <property type="match status" value="2"/>
</dbReference>
<dbReference type="InterPro" id="IPR003115">
    <property type="entry name" value="ParB_N"/>
</dbReference>
<dbReference type="SMART" id="SM00470">
    <property type="entry name" value="ParB"/>
    <property type="match status" value="1"/>
</dbReference>
<evidence type="ECO:0000256" key="1">
    <source>
        <dbReference type="ARBA" id="ARBA00022737"/>
    </source>
</evidence>
<sequence>MSSKSLVRNYMTKEVISVKPDTLNEEVIKLMKETGHDGFPVINDDENIVGIVTAFDLLLKEWEDLVKDIMSTDVVIARQDMSINDASRVMFRQGISRLPVVGENGMLKGIITNTDMVRSHIERSTPTKVNYFKKTLEQLYGIKTSLKRMEVSTDDLRPTQDKVYADELQGRTYELKRGLAEPAIVVKTGNRWILVDGHHRAVAARNLGCNSIDSYVIDLKKDLELGMEKTADKSGIHTFDDIEIIDDAQHPLIAITESLKQTHDQNNKNASIHKPGTRKN</sequence>
<feature type="domain" description="CBS" evidence="3">
    <location>
        <begin position="70"/>
        <end position="127"/>
    </location>
</feature>
<dbReference type="GO" id="GO:0003938">
    <property type="term" value="F:IMP dehydrogenase activity"/>
    <property type="evidence" value="ECO:0007669"/>
    <property type="project" value="UniProtKB-EC"/>
</dbReference>
<dbReference type="PIRSF" id="PIRSF004699">
    <property type="entry name" value="UCP004699_CBS_ParB"/>
    <property type="match status" value="1"/>
</dbReference>
<keyword evidence="4" id="KW-0560">Oxidoreductase</keyword>
<evidence type="ECO:0000256" key="2">
    <source>
        <dbReference type="PROSITE-ProRule" id="PRU00703"/>
    </source>
</evidence>
<evidence type="ECO:0000259" key="3">
    <source>
        <dbReference type="PROSITE" id="PS51371"/>
    </source>
</evidence>
<dbReference type="Gene3D" id="3.10.580.10">
    <property type="entry name" value="CBS-domain"/>
    <property type="match status" value="2"/>
</dbReference>
<proteinExistence type="predicted"/>
<dbReference type="EC" id="1.1.1.205" evidence="4"/>
<dbReference type="RefSeq" id="WP_067258726.1">
    <property type="nucleotide sequence ID" value="NZ_LWMW01000087.1"/>
</dbReference>
<dbReference type="Proteomes" id="UP000077275">
    <property type="component" value="Unassembled WGS sequence"/>
</dbReference>
<gene>
    <name evidence="4" type="primary">guaB_1</name>
    <name evidence="4" type="ORF">MBCUT_05690</name>
</gene>
<dbReference type="InterPro" id="IPR000644">
    <property type="entry name" value="CBS_dom"/>
</dbReference>
<dbReference type="EMBL" id="LWMW01000087">
    <property type="protein sequence ID" value="KZX16711.1"/>
    <property type="molecule type" value="Genomic_DNA"/>
</dbReference>
<dbReference type="SMART" id="SM00116">
    <property type="entry name" value="CBS"/>
    <property type="match status" value="2"/>
</dbReference>
<feature type="domain" description="CBS" evidence="3">
    <location>
        <begin position="11"/>
        <end position="69"/>
    </location>
</feature>
<keyword evidence="2" id="KW-0129">CBS domain</keyword>
<protein>
    <submittedName>
        <fullName evidence="4">Inosine-5'-monophosphate dehydrogenase</fullName>
        <ecNumber evidence="4">1.1.1.205</ecNumber>
    </submittedName>
</protein>
<dbReference type="SUPFAM" id="SSF110849">
    <property type="entry name" value="ParB/Sulfiredoxin"/>
    <property type="match status" value="1"/>
</dbReference>